<feature type="compositionally biased region" description="Polar residues" evidence="1">
    <location>
        <begin position="191"/>
        <end position="202"/>
    </location>
</feature>
<feature type="region of interest" description="Disordered" evidence="1">
    <location>
        <begin position="190"/>
        <end position="225"/>
    </location>
</feature>
<feature type="region of interest" description="Disordered" evidence="1">
    <location>
        <begin position="133"/>
        <end position="158"/>
    </location>
</feature>
<dbReference type="EMBL" id="ML996088">
    <property type="protein sequence ID" value="KAF2151206.1"/>
    <property type="molecule type" value="Genomic_DNA"/>
</dbReference>
<accession>A0A9P4IYV7</accession>
<protein>
    <submittedName>
        <fullName evidence="2">Uncharacterized protein</fullName>
    </submittedName>
</protein>
<dbReference type="OrthoDB" id="5380370at2759"/>
<dbReference type="AlphaFoldDB" id="A0A9P4IYV7"/>
<evidence type="ECO:0000313" key="2">
    <source>
        <dbReference type="EMBL" id="KAF2151206.1"/>
    </source>
</evidence>
<name>A0A9P4IYV7_9PEZI</name>
<reference evidence="2" key="1">
    <citation type="journal article" date="2020" name="Stud. Mycol.">
        <title>101 Dothideomycetes genomes: a test case for predicting lifestyles and emergence of pathogens.</title>
        <authorList>
            <person name="Haridas S."/>
            <person name="Albert R."/>
            <person name="Binder M."/>
            <person name="Bloem J."/>
            <person name="Labutti K."/>
            <person name="Salamov A."/>
            <person name="Andreopoulos B."/>
            <person name="Baker S."/>
            <person name="Barry K."/>
            <person name="Bills G."/>
            <person name="Bluhm B."/>
            <person name="Cannon C."/>
            <person name="Castanera R."/>
            <person name="Culley D."/>
            <person name="Daum C."/>
            <person name="Ezra D."/>
            <person name="Gonzalez J."/>
            <person name="Henrissat B."/>
            <person name="Kuo A."/>
            <person name="Liang C."/>
            <person name="Lipzen A."/>
            <person name="Lutzoni F."/>
            <person name="Magnuson J."/>
            <person name="Mondo S."/>
            <person name="Nolan M."/>
            <person name="Ohm R."/>
            <person name="Pangilinan J."/>
            <person name="Park H.-J."/>
            <person name="Ramirez L."/>
            <person name="Alfaro M."/>
            <person name="Sun H."/>
            <person name="Tritt A."/>
            <person name="Yoshinaga Y."/>
            <person name="Zwiers L.-H."/>
            <person name="Turgeon B."/>
            <person name="Goodwin S."/>
            <person name="Spatafora J."/>
            <person name="Crous P."/>
            <person name="Grigoriev I."/>
        </authorList>
    </citation>
    <scope>NUCLEOTIDE SEQUENCE</scope>
    <source>
        <strain evidence="2">CBS 260.36</strain>
    </source>
</reference>
<comment type="caution">
    <text evidence="2">The sequence shown here is derived from an EMBL/GenBank/DDBJ whole genome shotgun (WGS) entry which is preliminary data.</text>
</comment>
<organism evidence="2 3">
    <name type="scientific">Myriangium duriaei CBS 260.36</name>
    <dbReference type="NCBI Taxonomy" id="1168546"/>
    <lineage>
        <taxon>Eukaryota</taxon>
        <taxon>Fungi</taxon>
        <taxon>Dikarya</taxon>
        <taxon>Ascomycota</taxon>
        <taxon>Pezizomycotina</taxon>
        <taxon>Dothideomycetes</taxon>
        <taxon>Dothideomycetidae</taxon>
        <taxon>Myriangiales</taxon>
        <taxon>Myriangiaceae</taxon>
        <taxon>Myriangium</taxon>
    </lineage>
</organism>
<proteinExistence type="predicted"/>
<evidence type="ECO:0000313" key="3">
    <source>
        <dbReference type="Proteomes" id="UP000799439"/>
    </source>
</evidence>
<evidence type="ECO:0000256" key="1">
    <source>
        <dbReference type="SAM" id="MobiDB-lite"/>
    </source>
</evidence>
<gene>
    <name evidence="2" type="ORF">K461DRAFT_279995</name>
</gene>
<dbReference type="Proteomes" id="UP000799439">
    <property type="component" value="Unassembled WGS sequence"/>
</dbReference>
<keyword evidence="3" id="KW-1185">Reference proteome</keyword>
<sequence>MAAIPHRGSLPFIHRRASVAARNDAHDSMFLPHGQSHNFINRLRARKQSNSQSTLTPAEAVWFLSLPDKVRRQHFTKEEQILIRAKSELVLLDTAPDVLNHVEETQPPMQQHMRSKSIAYDSRTRPELPSIATMPALPTLDGFRSSPNSPGLDSEDMETPRMQNDTFHGSPFKQHRSTFLRSPTVRHSCFVRSNTSGNTSPTMDVRPDFHRSKTSPSRAQPPPPLPILAQKTLYLKDPHTKEFLRDCLDSSKFEETLNFGFPSATSNLGFRATMWEAVSPGTDVRMNWLDSPADEDEEDDEFLELSSADEADLSTPTSVVHPSLLRRGSSKCSSDADQEEDDDFVARNHSGASYFEALMNRDMTLRMTLTRPELRASDEELYGWQDGYEEVAPVELEVTRDPLALESLNFSDDMSGLNGAFAQELAKKKGIKGLWARKYSTAS</sequence>